<gene>
    <name evidence="1" type="ORF">M992_2393</name>
</gene>
<comment type="caution">
    <text evidence="1">The sequence shown here is derived from an EMBL/GenBank/DDBJ whole genome shotgun (WGS) entry which is preliminary data.</text>
</comment>
<sequence>MPIKPRCTAIINRWINKRVEHDHIPSFAALRKAKETELGRPLTKEESNKLFNNATTVEVPKDIHADGPTYKGKNSATQVQKDAADLCGAQCRDTEALRKNMVDRGYDPKLVDDAIKKIVERNRDKGVIK</sequence>
<protein>
    <submittedName>
        <fullName evidence="1">Filamentous hemagglutinin</fullName>
    </submittedName>
</protein>
<evidence type="ECO:0000313" key="1">
    <source>
        <dbReference type="EMBL" id="KPD02212.1"/>
    </source>
</evidence>
<accession>A0A0N0I9I5</accession>
<dbReference type="AlphaFoldDB" id="A0A0N0I9I5"/>
<keyword evidence="2" id="KW-1185">Reference proteome</keyword>
<organism evidence="1 2">
    <name type="scientific">Moellerella wisconsensis ATCC 35017</name>
    <dbReference type="NCBI Taxonomy" id="1354267"/>
    <lineage>
        <taxon>Bacteria</taxon>
        <taxon>Pseudomonadati</taxon>
        <taxon>Pseudomonadota</taxon>
        <taxon>Gammaproteobacteria</taxon>
        <taxon>Enterobacterales</taxon>
        <taxon>Morganellaceae</taxon>
        <taxon>Moellerella</taxon>
    </lineage>
</organism>
<dbReference type="OrthoDB" id="6481155at2"/>
<name>A0A0N0I9I5_9GAMM</name>
<proteinExistence type="predicted"/>
<dbReference type="Proteomes" id="UP000053226">
    <property type="component" value="Unassembled WGS sequence"/>
</dbReference>
<dbReference type="RefSeq" id="WP_053908796.1">
    <property type="nucleotide sequence ID" value="NZ_CAWMUS010000023.1"/>
</dbReference>
<evidence type="ECO:0000313" key="2">
    <source>
        <dbReference type="Proteomes" id="UP000053226"/>
    </source>
</evidence>
<dbReference type="EMBL" id="LGAA01000023">
    <property type="protein sequence ID" value="KPD02212.1"/>
    <property type="molecule type" value="Genomic_DNA"/>
</dbReference>
<reference evidence="1 2" key="1">
    <citation type="submission" date="2015-07" db="EMBL/GenBank/DDBJ databases">
        <title>ATOL: Assembling a taxonomically balanced genome-scale reconstruction of the evolutionary history of the Enterobacteriaceae.</title>
        <authorList>
            <person name="Plunkett G.III."/>
            <person name="Neeno-Eckwall E.C."/>
            <person name="Glasner J.D."/>
            <person name="Perna N.T."/>
        </authorList>
    </citation>
    <scope>NUCLEOTIDE SEQUENCE [LARGE SCALE GENOMIC DNA]</scope>
    <source>
        <strain evidence="1 2">ATCC 35017</strain>
    </source>
</reference>